<evidence type="ECO:0000313" key="1">
    <source>
        <dbReference type="EMBL" id="CAI2376747.1"/>
    </source>
</evidence>
<protein>
    <submittedName>
        <fullName evidence="1">Uncharacterized protein</fullName>
    </submittedName>
</protein>
<dbReference type="AlphaFoldDB" id="A0AAD2D1Q5"/>
<evidence type="ECO:0000313" key="2">
    <source>
        <dbReference type="Proteomes" id="UP001295684"/>
    </source>
</evidence>
<comment type="caution">
    <text evidence="1">The sequence shown here is derived from an EMBL/GenBank/DDBJ whole genome shotgun (WGS) entry which is preliminary data.</text>
</comment>
<sequence length="822" mass="96487">MEEQKIIEQSTTDMTKSGRQEEAISFWDKISLDKTFCRRLNAFAPFHDSKEEFINKKTNQIKVKTRIGCTKFDCDSDTCHETDCTFLAIASMSAQQRTPFLMKYNLAYFPIEKACYVEAVAFIRPMIQEKELEKKFSNLRRIVKKSIENIKNKLNKSIEHIKNPFEYESYQESRRIKNEFDNKHKKFKKPEQRPIISSYPHRRYVHDEFRQGENFVFRGAMSESTKPDTQYTFNKSSEGTTTFIPSSVTSAPRIKKKIPDPLIKLFDLWIYNKKLKCQSSDTMNQNQKNWTMSISYENHETVLYEIKWEMTPGRMKCSSLFYNKIQKPWELDWSQENIEKLLMTLNKKVTYGKVCLDRRKKRISFCATIDIPPYLLNKDKISKFSSALYAIASRSVMELSNAIALYHSNPSLKPSDIGILAKDYGKVEVVSTDNNKAYIDVFDLLGQKPHYNIQWKKITISKKIEIKGYSHVYEGKYLNLDCLCIEIDERKEFSEDNHLQFRSLLTIYGISEFKIKEKGGILEMASDSKTNRSYLIVQKFPGKLIQLDEIPSFIMEKHPEYVVEIIFEYFTTLCYLNSKGSAIQSDIALFYDEELEKKYLKSGFLEEDPEDAQQGKSKINKCPWLSFCFFPQIYQENESWLESFANTFASNHFCDKQDNLEEEKEEKAIDTDISYYLDNYINRFNSLKENLPEYLKFKNINIFKNYVAFVDFLVRTFLNVSLQEFSDKYGIVNLLENEESRSIFCGLEYISHIIKKCLEFLIVGVKITQDVNDKNAKELNDQVINSVKNLDSIYDKEIGLDCLIEESPTKMIFNYDSEQDLF</sequence>
<proteinExistence type="predicted"/>
<reference evidence="1" key="1">
    <citation type="submission" date="2023-07" db="EMBL/GenBank/DDBJ databases">
        <authorList>
            <consortium name="AG Swart"/>
            <person name="Singh M."/>
            <person name="Singh A."/>
            <person name="Seah K."/>
            <person name="Emmerich C."/>
        </authorList>
    </citation>
    <scope>NUCLEOTIDE SEQUENCE</scope>
    <source>
        <strain evidence="1">DP1</strain>
    </source>
</reference>
<name>A0AAD2D1Q5_EUPCR</name>
<gene>
    <name evidence="1" type="ORF">ECRASSUSDP1_LOCUS18122</name>
</gene>
<organism evidence="1 2">
    <name type="scientific">Euplotes crassus</name>
    <dbReference type="NCBI Taxonomy" id="5936"/>
    <lineage>
        <taxon>Eukaryota</taxon>
        <taxon>Sar</taxon>
        <taxon>Alveolata</taxon>
        <taxon>Ciliophora</taxon>
        <taxon>Intramacronucleata</taxon>
        <taxon>Spirotrichea</taxon>
        <taxon>Hypotrichia</taxon>
        <taxon>Euplotida</taxon>
        <taxon>Euplotidae</taxon>
        <taxon>Moneuplotes</taxon>
    </lineage>
</organism>
<keyword evidence="2" id="KW-1185">Reference proteome</keyword>
<dbReference type="Proteomes" id="UP001295684">
    <property type="component" value="Unassembled WGS sequence"/>
</dbReference>
<dbReference type="EMBL" id="CAMPGE010018320">
    <property type="protein sequence ID" value="CAI2376747.1"/>
    <property type="molecule type" value="Genomic_DNA"/>
</dbReference>
<accession>A0AAD2D1Q5</accession>